<dbReference type="EMBL" id="EU311208">
    <property type="protein sequence ID" value="ABY49884.1"/>
    <property type="molecule type" value="Genomic_DNA"/>
</dbReference>
<dbReference type="Gene3D" id="3.40.50.300">
    <property type="entry name" value="P-loop containing nucleotide triphosphate hydrolases"/>
    <property type="match status" value="1"/>
</dbReference>
<dbReference type="GO" id="GO:0005524">
    <property type="term" value="F:ATP binding"/>
    <property type="evidence" value="ECO:0007669"/>
    <property type="project" value="InterPro"/>
</dbReference>
<dbReference type="KEGG" id="vg:6159408"/>
<proteinExistence type="predicted"/>
<evidence type="ECO:0000259" key="1">
    <source>
        <dbReference type="PROSITE" id="PS51199"/>
    </source>
</evidence>
<dbReference type="InterPro" id="IPR027417">
    <property type="entry name" value="P-loop_NTPase"/>
</dbReference>
<gene>
    <name evidence="2" type="primary">ORF31</name>
</gene>
<protein>
    <submittedName>
        <fullName evidence="2">Putative DNA primase</fullName>
    </submittedName>
</protein>
<dbReference type="GO" id="GO:0003678">
    <property type="term" value="F:DNA helicase activity"/>
    <property type="evidence" value="ECO:0007669"/>
    <property type="project" value="InterPro"/>
</dbReference>
<sequence>MDVKGSGAITDLTDNLFIIWRNKARERALQRVQSGEKMSEKDEQLLASPASVLMLEKQRNGEGWEGGVPLFLDEQSHQFLQLESGSPYSYIANMPKSEYDEAWRQENVTEY</sequence>
<evidence type="ECO:0000313" key="3">
    <source>
        <dbReference type="Proteomes" id="UP000002005"/>
    </source>
</evidence>
<feature type="domain" description="SF4 helicase" evidence="1">
    <location>
        <begin position="1"/>
        <end position="86"/>
    </location>
</feature>
<keyword evidence="3" id="KW-1185">Reference proteome</keyword>
<dbReference type="RefSeq" id="YP_001648922.1">
    <property type="nucleotide sequence ID" value="NC_010237.1"/>
</dbReference>
<organism evidence="2 3">
    <name type="scientific">Escherichia phage Min27</name>
    <dbReference type="NCBI Taxonomy" id="489779"/>
    <lineage>
        <taxon>Viruses</taxon>
        <taxon>Duplodnaviria</taxon>
        <taxon>Heunggongvirae</taxon>
        <taxon>Uroviricota</taxon>
        <taxon>Caudoviricetes</taxon>
        <taxon>Sepvirinae</taxon>
        <taxon>Traversvirus</taxon>
        <taxon>Traversvirus min27</taxon>
    </lineage>
</organism>
<reference evidence="2 3" key="1">
    <citation type="journal article" date="2010" name="Mol. Biol.">
        <title>Lysogenic Infection of a Shiga Toxin 2-Converting Bacteriophage Changes Host Gene Expression, Enhances Host Acid Resistance and Motility.</title>
        <authorList>
            <person name="Su L.K."/>
            <person name="Lu C.P."/>
            <person name="Wang Y."/>
            <person name="Cao D.M."/>
            <person name="Sun J.H."/>
            <person name="Yan Y.X."/>
        </authorList>
    </citation>
    <scope>NUCLEOTIDE SEQUENCE [LARGE SCALE GENOMIC DNA]</scope>
</reference>
<evidence type="ECO:0000313" key="2">
    <source>
        <dbReference type="EMBL" id="ABY49884.1"/>
    </source>
</evidence>
<dbReference type="Proteomes" id="UP000002005">
    <property type="component" value="Segment"/>
</dbReference>
<accession>B0FED0</accession>
<name>B0FED0_9CAUD</name>
<dbReference type="GO" id="GO:0006260">
    <property type="term" value="P:DNA replication"/>
    <property type="evidence" value="ECO:0007669"/>
    <property type="project" value="InterPro"/>
</dbReference>
<dbReference type="InterPro" id="IPR007694">
    <property type="entry name" value="DNA_helicase_DnaB-like_C"/>
</dbReference>
<dbReference type="PROSITE" id="PS51199">
    <property type="entry name" value="SF4_HELICASE"/>
    <property type="match status" value="1"/>
</dbReference>